<gene>
    <name evidence="3" type="ORF">K504DRAFT_463931</name>
</gene>
<dbReference type="Proteomes" id="UP000799428">
    <property type="component" value="Unassembled WGS sequence"/>
</dbReference>
<keyword evidence="1" id="KW-0175">Coiled coil</keyword>
<protein>
    <submittedName>
        <fullName evidence="3">Uncharacterized protein</fullName>
    </submittedName>
</protein>
<reference evidence="3" key="1">
    <citation type="journal article" date="2020" name="Stud. Mycol.">
        <title>101 Dothideomycetes genomes: a test case for predicting lifestyles and emergence of pathogens.</title>
        <authorList>
            <person name="Haridas S."/>
            <person name="Albert R."/>
            <person name="Binder M."/>
            <person name="Bloem J."/>
            <person name="Labutti K."/>
            <person name="Salamov A."/>
            <person name="Andreopoulos B."/>
            <person name="Baker S."/>
            <person name="Barry K."/>
            <person name="Bills G."/>
            <person name="Bluhm B."/>
            <person name="Cannon C."/>
            <person name="Castanera R."/>
            <person name="Culley D."/>
            <person name="Daum C."/>
            <person name="Ezra D."/>
            <person name="Gonzalez J."/>
            <person name="Henrissat B."/>
            <person name="Kuo A."/>
            <person name="Liang C."/>
            <person name="Lipzen A."/>
            <person name="Lutzoni F."/>
            <person name="Magnuson J."/>
            <person name="Mondo S."/>
            <person name="Nolan M."/>
            <person name="Ohm R."/>
            <person name="Pangilinan J."/>
            <person name="Park H.-J."/>
            <person name="Ramirez L."/>
            <person name="Alfaro M."/>
            <person name="Sun H."/>
            <person name="Tritt A."/>
            <person name="Yoshinaga Y."/>
            <person name="Zwiers L.-H."/>
            <person name="Turgeon B."/>
            <person name="Goodwin S."/>
            <person name="Spatafora J."/>
            <person name="Crous P."/>
            <person name="Grigoriev I."/>
        </authorList>
    </citation>
    <scope>NUCLEOTIDE SEQUENCE</scope>
    <source>
        <strain evidence="3">CBS 279.74</strain>
    </source>
</reference>
<evidence type="ECO:0000256" key="2">
    <source>
        <dbReference type="SAM" id="MobiDB-lite"/>
    </source>
</evidence>
<evidence type="ECO:0000256" key="1">
    <source>
        <dbReference type="SAM" id="Coils"/>
    </source>
</evidence>
<dbReference type="OrthoDB" id="3778493at2759"/>
<proteinExistence type="predicted"/>
<dbReference type="EMBL" id="MU005791">
    <property type="protein sequence ID" value="KAF2702904.1"/>
    <property type="molecule type" value="Genomic_DNA"/>
</dbReference>
<sequence length="211" mass="24056">MVNTTPHRPGHAGLRAILDDIFDLLPPEGRGNPAYARCRTTYGLMNSFHLKAETSETPTKEYVELQKMESALRQRLLALESTKGVPDRMIKCLDELRISVAEVIDKGWTVLDVLPDVQGLFIDDEEREKQRKVDRQGNKLIPEREVKKVKDKLAEMRKELQAERAKVSRLNEENNNLTMKLKVVTSERDRLLGQTRLGEGSRGSHSQGGYY</sequence>
<feature type="coiled-coil region" evidence="1">
    <location>
        <begin position="143"/>
        <end position="187"/>
    </location>
</feature>
<evidence type="ECO:0000313" key="3">
    <source>
        <dbReference type="EMBL" id="KAF2702904.1"/>
    </source>
</evidence>
<organism evidence="3 4">
    <name type="scientific">Pleomassaria siparia CBS 279.74</name>
    <dbReference type="NCBI Taxonomy" id="1314801"/>
    <lineage>
        <taxon>Eukaryota</taxon>
        <taxon>Fungi</taxon>
        <taxon>Dikarya</taxon>
        <taxon>Ascomycota</taxon>
        <taxon>Pezizomycotina</taxon>
        <taxon>Dothideomycetes</taxon>
        <taxon>Pleosporomycetidae</taxon>
        <taxon>Pleosporales</taxon>
        <taxon>Pleomassariaceae</taxon>
        <taxon>Pleomassaria</taxon>
    </lineage>
</organism>
<dbReference type="AlphaFoldDB" id="A0A6G1JQJ8"/>
<evidence type="ECO:0000313" key="4">
    <source>
        <dbReference type="Proteomes" id="UP000799428"/>
    </source>
</evidence>
<feature type="region of interest" description="Disordered" evidence="2">
    <location>
        <begin position="192"/>
        <end position="211"/>
    </location>
</feature>
<accession>A0A6G1JQJ8</accession>
<keyword evidence="4" id="KW-1185">Reference proteome</keyword>
<name>A0A6G1JQJ8_9PLEO</name>